<organism evidence="1 2">
    <name type="scientific">Hydnum rufescens UP504</name>
    <dbReference type="NCBI Taxonomy" id="1448309"/>
    <lineage>
        <taxon>Eukaryota</taxon>
        <taxon>Fungi</taxon>
        <taxon>Dikarya</taxon>
        <taxon>Basidiomycota</taxon>
        <taxon>Agaricomycotina</taxon>
        <taxon>Agaricomycetes</taxon>
        <taxon>Cantharellales</taxon>
        <taxon>Hydnaceae</taxon>
        <taxon>Hydnum</taxon>
    </lineage>
</organism>
<dbReference type="Proteomes" id="UP000886523">
    <property type="component" value="Unassembled WGS sequence"/>
</dbReference>
<dbReference type="AlphaFoldDB" id="A0A9P6AND1"/>
<keyword evidence="2" id="KW-1185">Reference proteome</keyword>
<reference evidence="1" key="1">
    <citation type="journal article" date="2020" name="Nat. Commun.">
        <title>Large-scale genome sequencing of mycorrhizal fungi provides insights into the early evolution of symbiotic traits.</title>
        <authorList>
            <person name="Miyauchi S."/>
            <person name="Kiss E."/>
            <person name="Kuo A."/>
            <person name="Drula E."/>
            <person name="Kohler A."/>
            <person name="Sanchez-Garcia M."/>
            <person name="Morin E."/>
            <person name="Andreopoulos B."/>
            <person name="Barry K.W."/>
            <person name="Bonito G."/>
            <person name="Buee M."/>
            <person name="Carver A."/>
            <person name="Chen C."/>
            <person name="Cichocki N."/>
            <person name="Clum A."/>
            <person name="Culley D."/>
            <person name="Crous P.W."/>
            <person name="Fauchery L."/>
            <person name="Girlanda M."/>
            <person name="Hayes R.D."/>
            <person name="Keri Z."/>
            <person name="LaButti K."/>
            <person name="Lipzen A."/>
            <person name="Lombard V."/>
            <person name="Magnuson J."/>
            <person name="Maillard F."/>
            <person name="Murat C."/>
            <person name="Nolan M."/>
            <person name="Ohm R.A."/>
            <person name="Pangilinan J."/>
            <person name="Pereira M.F."/>
            <person name="Perotto S."/>
            <person name="Peter M."/>
            <person name="Pfister S."/>
            <person name="Riley R."/>
            <person name="Sitrit Y."/>
            <person name="Stielow J.B."/>
            <person name="Szollosi G."/>
            <person name="Zifcakova L."/>
            <person name="Stursova M."/>
            <person name="Spatafora J.W."/>
            <person name="Tedersoo L."/>
            <person name="Vaario L.M."/>
            <person name="Yamada A."/>
            <person name="Yan M."/>
            <person name="Wang P."/>
            <person name="Xu J."/>
            <person name="Bruns T."/>
            <person name="Baldrian P."/>
            <person name="Vilgalys R."/>
            <person name="Dunand C."/>
            <person name="Henrissat B."/>
            <person name="Grigoriev I.V."/>
            <person name="Hibbett D."/>
            <person name="Nagy L.G."/>
            <person name="Martin F.M."/>
        </authorList>
    </citation>
    <scope>NUCLEOTIDE SEQUENCE</scope>
    <source>
        <strain evidence="1">UP504</strain>
    </source>
</reference>
<protein>
    <submittedName>
        <fullName evidence="1">Uncharacterized protein</fullName>
    </submittedName>
</protein>
<comment type="caution">
    <text evidence="1">The sequence shown here is derived from an EMBL/GenBank/DDBJ whole genome shotgun (WGS) entry which is preliminary data.</text>
</comment>
<proteinExistence type="predicted"/>
<evidence type="ECO:0000313" key="1">
    <source>
        <dbReference type="EMBL" id="KAF9508968.1"/>
    </source>
</evidence>
<evidence type="ECO:0000313" key="2">
    <source>
        <dbReference type="Proteomes" id="UP000886523"/>
    </source>
</evidence>
<accession>A0A9P6AND1</accession>
<sequence length="124" mass="14353">MLFWPRRFGVFDWNIIAPPNEGFPRDSRASLIHFCHPLLLCPSLKRTLLIQSRCHLLCLSRNQPLVTPTSTFNTGHCLSQNNALVSRKQIIYTREHRAIRNVLVKSRGHHSHMFIVIKSVLSRS</sequence>
<dbReference type="EMBL" id="MU129046">
    <property type="protein sequence ID" value="KAF9508968.1"/>
    <property type="molecule type" value="Genomic_DNA"/>
</dbReference>
<gene>
    <name evidence="1" type="ORF">BS47DRAFT_187899</name>
</gene>
<name>A0A9P6AND1_9AGAM</name>